<keyword evidence="1" id="KW-0614">Plasmid</keyword>
<organism evidence="1 2">
    <name type="scientific">Streptomyces cathayae</name>
    <dbReference type="NCBI Taxonomy" id="3031124"/>
    <lineage>
        <taxon>Bacteria</taxon>
        <taxon>Bacillati</taxon>
        <taxon>Actinomycetota</taxon>
        <taxon>Actinomycetes</taxon>
        <taxon>Kitasatosporales</taxon>
        <taxon>Streptomycetaceae</taxon>
        <taxon>Streptomyces</taxon>
    </lineage>
</organism>
<evidence type="ECO:0000313" key="2">
    <source>
        <dbReference type="Proteomes" id="UP001216440"/>
    </source>
</evidence>
<evidence type="ECO:0000313" key="1">
    <source>
        <dbReference type="EMBL" id="WGD45145.1"/>
    </source>
</evidence>
<geneLocation type="plasmid" evidence="1 2">
    <name>punmamed2</name>
</geneLocation>
<dbReference type="SUPFAM" id="SSF47413">
    <property type="entry name" value="lambda repressor-like DNA-binding domains"/>
    <property type="match status" value="1"/>
</dbReference>
<name>A0ABY8KDR1_9ACTN</name>
<keyword evidence="2" id="KW-1185">Reference proteome</keyword>
<dbReference type="RefSeq" id="WP_279338196.1">
    <property type="nucleotide sequence ID" value="NZ_CP121683.1"/>
</dbReference>
<protein>
    <submittedName>
        <fullName evidence="1">Helix-turn-helix domain-containing protein</fullName>
    </submittedName>
</protein>
<dbReference type="Proteomes" id="UP001216440">
    <property type="component" value="Plasmid punmamed2"/>
</dbReference>
<dbReference type="EMBL" id="CP121683">
    <property type="protein sequence ID" value="WGD45145.1"/>
    <property type="molecule type" value="Genomic_DNA"/>
</dbReference>
<dbReference type="NCBIfam" id="NF047541">
    <property type="entry name" value="telomere_Tpg"/>
    <property type="match status" value="1"/>
</dbReference>
<gene>
    <name evidence="1" type="ORF">PYS65_34190</name>
</gene>
<sequence>MDTTPVLDALWDVHHLERDRLAAAPQRGMPQSPRAQVAFLHRRLGRSTARVAALLGVHPETVRRYLRGQRRNPPADFAARLQDAVAARFRSRLARRADDEMRRRGLRTYLTATFTFYSPSAGSSDDGRERRLDEDLTPSETERLLAARDAGNETRALEIAGQAVAEAYFGLRGTGMDVTVRDVVAIKFEL</sequence>
<accession>A0ABY8KDR1</accession>
<dbReference type="InterPro" id="IPR058118">
    <property type="entry name" value="Tpg"/>
</dbReference>
<reference evidence="1 2" key="1">
    <citation type="submission" date="2023-03" db="EMBL/GenBank/DDBJ databases">
        <authorList>
            <person name="Mo P."/>
        </authorList>
    </citation>
    <scope>NUCLEOTIDE SEQUENCE [LARGE SCALE GENOMIC DNA]</scope>
    <source>
        <strain evidence="1 2">HUAS 5</strain>
        <plasmid evidence="1 2">punmamed2</plasmid>
    </source>
</reference>
<proteinExistence type="predicted"/>
<dbReference type="InterPro" id="IPR010982">
    <property type="entry name" value="Lambda_DNA-bd_dom_sf"/>
</dbReference>